<evidence type="ECO:0000313" key="1">
    <source>
        <dbReference type="EMBL" id="KAK4232510.1"/>
    </source>
</evidence>
<name>A0AAN7BZM9_9PEZI</name>
<organism evidence="1 2">
    <name type="scientific">Podospora fimiseda</name>
    <dbReference type="NCBI Taxonomy" id="252190"/>
    <lineage>
        <taxon>Eukaryota</taxon>
        <taxon>Fungi</taxon>
        <taxon>Dikarya</taxon>
        <taxon>Ascomycota</taxon>
        <taxon>Pezizomycotina</taxon>
        <taxon>Sordariomycetes</taxon>
        <taxon>Sordariomycetidae</taxon>
        <taxon>Sordariales</taxon>
        <taxon>Podosporaceae</taxon>
        <taxon>Podospora</taxon>
    </lineage>
</organism>
<evidence type="ECO:0000313" key="2">
    <source>
        <dbReference type="Proteomes" id="UP001301958"/>
    </source>
</evidence>
<dbReference type="Proteomes" id="UP001301958">
    <property type="component" value="Unassembled WGS sequence"/>
</dbReference>
<gene>
    <name evidence="1" type="ORF">QBC38DRAFT_2868</name>
</gene>
<dbReference type="AlphaFoldDB" id="A0AAN7BZM9"/>
<keyword evidence="2" id="KW-1185">Reference proteome</keyword>
<sequence>MIYRQPLLPAGADSSPGEGPEVPVLSPSHSLASFFFFLLAVVGRRQTWGFARPLLFSFLSFFDAGVPLAEILHDLQPPRAPDRGTKAGNSLLGFFFHHPGFFDQNPHEKEQRRHFVAAWFFSLASRGQEYHHDNDQKCTTYTRHTRKREQSKALNEMPLASDDPDIPSAALSIVSVFLITPSRDLFDVQSICIMHICTVVGAPIIMPPKTPFCKKREVKFLLFLYIGWYIIT</sequence>
<accession>A0AAN7BZM9</accession>
<dbReference type="EMBL" id="MU865287">
    <property type="protein sequence ID" value="KAK4232510.1"/>
    <property type="molecule type" value="Genomic_DNA"/>
</dbReference>
<reference evidence="1" key="1">
    <citation type="journal article" date="2023" name="Mol. Phylogenet. Evol.">
        <title>Genome-scale phylogeny and comparative genomics of the fungal order Sordariales.</title>
        <authorList>
            <person name="Hensen N."/>
            <person name="Bonometti L."/>
            <person name="Westerberg I."/>
            <person name="Brannstrom I.O."/>
            <person name="Guillou S."/>
            <person name="Cros-Aarteil S."/>
            <person name="Calhoun S."/>
            <person name="Haridas S."/>
            <person name="Kuo A."/>
            <person name="Mondo S."/>
            <person name="Pangilinan J."/>
            <person name="Riley R."/>
            <person name="LaButti K."/>
            <person name="Andreopoulos B."/>
            <person name="Lipzen A."/>
            <person name="Chen C."/>
            <person name="Yan M."/>
            <person name="Daum C."/>
            <person name="Ng V."/>
            <person name="Clum A."/>
            <person name="Steindorff A."/>
            <person name="Ohm R.A."/>
            <person name="Martin F."/>
            <person name="Silar P."/>
            <person name="Natvig D.O."/>
            <person name="Lalanne C."/>
            <person name="Gautier V."/>
            <person name="Ament-Velasquez S.L."/>
            <person name="Kruys A."/>
            <person name="Hutchinson M.I."/>
            <person name="Powell A.J."/>
            <person name="Barry K."/>
            <person name="Miller A.N."/>
            <person name="Grigoriev I.V."/>
            <person name="Debuchy R."/>
            <person name="Gladieux P."/>
            <person name="Hiltunen Thoren M."/>
            <person name="Johannesson H."/>
        </authorList>
    </citation>
    <scope>NUCLEOTIDE SEQUENCE</scope>
    <source>
        <strain evidence="1">CBS 990.96</strain>
    </source>
</reference>
<protein>
    <submittedName>
        <fullName evidence="1">Uncharacterized protein</fullName>
    </submittedName>
</protein>
<comment type="caution">
    <text evidence="1">The sequence shown here is derived from an EMBL/GenBank/DDBJ whole genome shotgun (WGS) entry which is preliminary data.</text>
</comment>
<reference evidence="1" key="2">
    <citation type="submission" date="2023-05" db="EMBL/GenBank/DDBJ databases">
        <authorList>
            <consortium name="Lawrence Berkeley National Laboratory"/>
            <person name="Steindorff A."/>
            <person name="Hensen N."/>
            <person name="Bonometti L."/>
            <person name="Westerberg I."/>
            <person name="Brannstrom I.O."/>
            <person name="Guillou S."/>
            <person name="Cros-Aarteil S."/>
            <person name="Calhoun S."/>
            <person name="Haridas S."/>
            <person name="Kuo A."/>
            <person name="Mondo S."/>
            <person name="Pangilinan J."/>
            <person name="Riley R."/>
            <person name="Labutti K."/>
            <person name="Andreopoulos B."/>
            <person name="Lipzen A."/>
            <person name="Chen C."/>
            <person name="Yanf M."/>
            <person name="Daum C."/>
            <person name="Ng V."/>
            <person name="Clum A."/>
            <person name="Ohm R."/>
            <person name="Martin F."/>
            <person name="Silar P."/>
            <person name="Natvig D."/>
            <person name="Lalanne C."/>
            <person name="Gautier V."/>
            <person name="Ament-Velasquez S.L."/>
            <person name="Kruys A."/>
            <person name="Hutchinson M.I."/>
            <person name="Powell A.J."/>
            <person name="Barry K."/>
            <person name="Miller A.N."/>
            <person name="Grigoriev I.V."/>
            <person name="Debuchy R."/>
            <person name="Gladieux P."/>
            <person name="Thoren M.H."/>
            <person name="Johannesson H."/>
        </authorList>
    </citation>
    <scope>NUCLEOTIDE SEQUENCE</scope>
    <source>
        <strain evidence="1">CBS 990.96</strain>
    </source>
</reference>
<proteinExistence type="predicted"/>